<organism evidence="1 2">
    <name type="scientific">Merismopedia glauca CCAP 1448/3</name>
    <dbReference type="NCBI Taxonomy" id="1296344"/>
    <lineage>
        <taxon>Bacteria</taxon>
        <taxon>Bacillati</taxon>
        <taxon>Cyanobacteriota</taxon>
        <taxon>Cyanophyceae</taxon>
        <taxon>Synechococcales</taxon>
        <taxon>Merismopediaceae</taxon>
        <taxon>Merismopedia</taxon>
    </lineage>
</organism>
<evidence type="ECO:0000313" key="1">
    <source>
        <dbReference type="EMBL" id="PSB03176.1"/>
    </source>
</evidence>
<dbReference type="Proteomes" id="UP000238762">
    <property type="component" value="Unassembled WGS sequence"/>
</dbReference>
<protein>
    <submittedName>
        <fullName evidence="1">DUF4242 domain-containing protein</fullName>
    </submittedName>
</protein>
<dbReference type="OrthoDB" id="9800027at2"/>
<sequence>MTIAIVETLSDSPLNPEEPNDTSLRVLDCLAKRHATWRYSLLSSDRHRMICTFDAPDAESVRESYRKGGAVFSRIWAGELLKPEGIQPQRHPSLLVVIEGTYPPIGEEELNEIGSKTLSCYAERGIEWIQSYLSLDRTRLICELNAPDAESVREAQYRVGVSFDRVWSATILKP</sequence>
<keyword evidence="2" id="KW-1185">Reference proteome</keyword>
<accession>A0A2T1C4I9</accession>
<dbReference type="InterPro" id="IPR042557">
    <property type="entry name" value="SCO4226"/>
</dbReference>
<dbReference type="InterPro" id="IPR025336">
    <property type="entry name" value="SCO4226-like"/>
</dbReference>
<dbReference type="AlphaFoldDB" id="A0A2T1C4I9"/>
<comment type="caution">
    <text evidence="1">The sequence shown here is derived from an EMBL/GenBank/DDBJ whole genome shotgun (WGS) entry which is preliminary data.</text>
</comment>
<reference evidence="1 2" key="2">
    <citation type="submission" date="2018-03" db="EMBL/GenBank/DDBJ databases">
        <title>The ancient ancestry and fast evolution of plastids.</title>
        <authorList>
            <person name="Moore K.R."/>
            <person name="Magnabosco C."/>
            <person name="Momper L."/>
            <person name="Gold D.A."/>
            <person name="Bosak T."/>
            <person name="Fournier G.P."/>
        </authorList>
    </citation>
    <scope>NUCLEOTIDE SEQUENCE [LARGE SCALE GENOMIC DNA]</scope>
    <source>
        <strain evidence="1 2">CCAP 1448/3</strain>
    </source>
</reference>
<evidence type="ECO:0000313" key="2">
    <source>
        <dbReference type="Proteomes" id="UP000238762"/>
    </source>
</evidence>
<gene>
    <name evidence="1" type="ORF">C7B64_09775</name>
</gene>
<dbReference type="RefSeq" id="WP_106288478.1">
    <property type="nucleotide sequence ID" value="NZ_CAWNTC010000015.1"/>
</dbReference>
<reference evidence="1 2" key="1">
    <citation type="submission" date="2018-02" db="EMBL/GenBank/DDBJ databases">
        <authorList>
            <person name="Cohen D.B."/>
            <person name="Kent A.D."/>
        </authorList>
    </citation>
    <scope>NUCLEOTIDE SEQUENCE [LARGE SCALE GENOMIC DNA]</scope>
    <source>
        <strain evidence="1 2">CCAP 1448/3</strain>
    </source>
</reference>
<proteinExistence type="predicted"/>
<dbReference type="Gene3D" id="3.30.70.3090">
    <property type="entry name" value="ORF SCO4226, nickel-binding ferredoxin-like monomer"/>
    <property type="match status" value="1"/>
</dbReference>
<dbReference type="Pfam" id="PF14026">
    <property type="entry name" value="SCO4226-like"/>
    <property type="match status" value="2"/>
</dbReference>
<dbReference type="EMBL" id="PVWJ01000039">
    <property type="protein sequence ID" value="PSB03176.1"/>
    <property type="molecule type" value="Genomic_DNA"/>
</dbReference>
<name>A0A2T1C4I9_9CYAN</name>